<evidence type="ECO:0000313" key="3">
    <source>
        <dbReference type="EMBL" id="KAF4648073.1"/>
    </source>
</evidence>
<dbReference type="PROSITE" id="PS50994">
    <property type="entry name" value="INTEGRASE"/>
    <property type="match status" value="1"/>
</dbReference>
<gene>
    <name evidence="3" type="ORF">FOL47_003793</name>
</gene>
<dbReference type="InterPro" id="IPR012337">
    <property type="entry name" value="RNaseH-like_sf"/>
</dbReference>
<dbReference type="InterPro" id="IPR036397">
    <property type="entry name" value="RNaseH_sf"/>
</dbReference>
<accession>A0A7J6KLA9</accession>
<dbReference type="GO" id="GO:0015074">
    <property type="term" value="P:DNA integration"/>
    <property type="evidence" value="ECO:0007669"/>
    <property type="project" value="InterPro"/>
</dbReference>
<dbReference type="InterPro" id="IPR001584">
    <property type="entry name" value="Integrase_cat-core"/>
</dbReference>
<feature type="non-terminal residue" evidence="3">
    <location>
        <position position="1"/>
    </location>
</feature>
<feature type="domain" description="Integrase catalytic" evidence="2">
    <location>
        <begin position="1"/>
        <end position="129"/>
    </location>
</feature>
<proteinExistence type="predicted"/>
<dbReference type="PANTHER" id="PTHR37984:SF15">
    <property type="entry name" value="INTEGRASE CATALYTIC DOMAIN-CONTAINING PROTEIN"/>
    <property type="match status" value="1"/>
</dbReference>
<dbReference type="Gene3D" id="3.30.420.10">
    <property type="entry name" value="Ribonuclease H-like superfamily/Ribonuclease H"/>
    <property type="match status" value="1"/>
</dbReference>
<evidence type="ECO:0000256" key="1">
    <source>
        <dbReference type="SAM" id="MobiDB-lite"/>
    </source>
</evidence>
<comment type="caution">
    <text evidence="3">The sequence shown here is derived from an EMBL/GenBank/DDBJ whole genome shotgun (WGS) entry which is preliminary data.</text>
</comment>
<evidence type="ECO:0000313" key="4">
    <source>
        <dbReference type="Proteomes" id="UP000591131"/>
    </source>
</evidence>
<keyword evidence="4" id="KW-1185">Reference proteome</keyword>
<feature type="compositionally biased region" description="Low complexity" evidence="1">
    <location>
        <begin position="333"/>
        <end position="352"/>
    </location>
</feature>
<dbReference type="InterPro" id="IPR050951">
    <property type="entry name" value="Retrovirus_Pol_polyprotein"/>
</dbReference>
<dbReference type="PANTHER" id="PTHR37984">
    <property type="entry name" value="PROTEIN CBG26694"/>
    <property type="match status" value="1"/>
</dbReference>
<name>A0A7J6KLA9_PERCH</name>
<evidence type="ECO:0000259" key="2">
    <source>
        <dbReference type="PROSITE" id="PS50994"/>
    </source>
</evidence>
<dbReference type="OrthoDB" id="10062030at2759"/>
<dbReference type="GO" id="GO:0003676">
    <property type="term" value="F:nucleic acid binding"/>
    <property type="evidence" value="ECO:0007669"/>
    <property type="project" value="InterPro"/>
</dbReference>
<dbReference type="Pfam" id="PF00665">
    <property type="entry name" value="rve"/>
    <property type="match status" value="1"/>
</dbReference>
<dbReference type="SUPFAM" id="SSF53098">
    <property type="entry name" value="Ribonuclease H-like"/>
    <property type="match status" value="1"/>
</dbReference>
<dbReference type="EMBL" id="JAAPAO010002200">
    <property type="protein sequence ID" value="KAF4648073.1"/>
    <property type="molecule type" value="Genomic_DNA"/>
</dbReference>
<feature type="region of interest" description="Disordered" evidence="1">
    <location>
        <begin position="315"/>
        <end position="352"/>
    </location>
</feature>
<protein>
    <recommendedName>
        <fullName evidence="2">Integrase catalytic domain-containing protein</fullName>
    </recommendedName>
</protein>
<dbReference type="Proteomes" id="UP000591131">
    <property type="component" value="Unassembled WGS sequence"/>
</dbReference>
<organism evidence="3 4">
    <name type="scientific">Perkinsus chesapeaki</name>
    <name type="common">Clam parasite</name>
    <name type="synonym">Perkinsus andrewsi</name>
    <dbReference type="NCBI Taxonomy" id="330153"/>
    <lineage>
        <taxon>Eukaryota</taxon>
        <taxon>Sar</taxon>
        <taxon>Alveolata</taxon>
        <taxon>Perkinsozoa</taxon>
        <taxon>Perkinsea</taxon>
        <taxon>Perkinsida</taxon>
        <taxon>Perkinsidae</taxon>
        <taxon>Perkinsus</taxon>
    </lineage>
</organism>
<feature type="non-terminal residue" evidence="3">
    <location>
        <position position="352"/>
    </location>
</feature>
<dbReference type="AlphaFoldDB" id="A0A7J6KLA9"/>
<reference evidence="3 4" key="1">
    <citation type="submission" date="2020-04" db="EMBL/GenBank/DDBJ databases">
        <title>Perkinsus chesapeaki whole genome sequence.</title>
        <authorList>
            <person name="Bogema D.R."/>
        </authorList>
    </citation>
    <scope>NUCLEOTIDE SEQUENCE [LARGE SCALE GENOMIC DNA]</scope>
    <source>
        <strain evidence="3">ATCC PRA-425</strain>
    </source>
</reference>
<sequence length="352" mass="38951">VQDYFTRWATAIPVKSESSAEVVRVLLDLFSVFGPPGRVHSDQGPAFESNILKVVLKRLGVEKSHTTPYHPMGDGLVERFNRSLLGLLRTHVTNSYQWPSFLPSLLWHYNSAVHSATRFAPFTLMFCREPKSVFLPSVQALDRFSFDPFGYNEYVQALSVHLDDMVDQAHASASAAARAYYDKKASARQFYVGQRVLVRRLGPQAGNKLEPKWSPDWFVIGQMPGQENKVLKVKHKDTLQTRVLSADHIAIDPVQPDVVPEALGILRRDPVLRPGSPLPDVDVNAPVGPKPPAPPQADGRYGVVYDYALIDPLAGPDIPTDPDSAFDVEFPVTQNTTPAVETTPTSTTTPDD</sequence>
<feature type="region of interest" description="Disordered" evidence="1">
    <location>
        <begin position="273"/>
        <end position="298"/>
    </location>
</feature>